<evidence type="ECO:0000313" key="1">
    <source>
        <dbReference type="EMBL" id="GBP64257.1"/>
    </source>
</evidence>
<dbReference type="EMBL" id="BGZK01000893">
    <property type="protein sequence ID" value="GBP64257.1"/>
    <property type="molecule type" value="Genomic_DNA"/>
</dbReference>
<evidence type="ECO:0000313" key="2">
    <source>
        <dbReference type="Proteomes" id="UP000299102"/>
    </source>
</evidence>
<reference evidence="1 2" key="1">
    <citation type="journal article" date="2019" name="Commun. Biol.">
        <title>The bagworm genome reveals a unique fibroin gene that provides high tensile strength.</title>
        <authorList>
            <person name="Kono N."/>
            <person name="Nakamura H."/>
            <person name="Ohtoshi R."/>
            <person name="Tomita M."/>
            <person name="Numata K."/>
            <person name="Arakawa K."/>
        </authorList>
    </citation>
    <scope>NUCLEOTIDE SEQUENCE [LARGE SCALE GENOMIC DNA]</scope>
</reference>
<protein>
    <submittedName>
        <fullName evidence="1">Uncharacterized protein</fullName>
    </submittedName>
</protein>
<gene>
    <name evidence="1" type="ORF">EVAR_45305_1</name>
</gene>
<dbReference type="Proteomes" id="UP000299102">
    <property type="component" value="Unassembled WGS sequence"/>
</dbReference>
<accession>A0A4C1XPT1</accession>
<keyword evidence="2" id="KW-1185">Reference proteome</keyword>
<comment type="caution">
    <text evidence="1">The sequence shown here is derived from an EMBL/GenBank/DDBJ whole genome shotgun (WGS) entry which is preliminary data.</text>
</comment>
<proteinExistence type="predicted"/>
<dbReference type="AlphaFoldDB" id="A0A4C1XPT1"/>
<sequence length="139" mass="15130">MRVRRLAFVTQLACGVNGDGKFHQEILLLETITIYCSTTTKYNEAVEGIKICFRISVYPCICSQTQQRLLNKVRSGSVLGFKPGTSDAPAQCQVQAAALVPAAACSRNRLAVASDGRAGAEGTFTHFRPLRSPKWPAVR</sequence>
<organism evidence="1 2">
    <name type="scientific">Eumeta variegata</name>
    <name type="common">Bagworm moth</name>
    <name type="synonym">Eumeta japonica</name>
    <dbReference type="NCBI Taxonomy" id="151549"/>
    <lineage>
        <taxon>Eukaryota</taxon>
        <taxon>Metazoa</taxon>
        <taxon>Ecdysozoa</taxon>
        <taxon>Arthropoda</taxon>
        <taxon>Hexapoda</taxon>
        <taxon>Insecta</taxon>
        <taxon>Pterygota</taxon>
        <taxon>Neoptera</taxon>
        <taxon>Endopterygota</taxon>
        <taxon>Lepidoptera</taxon>
        <taxon>Glossata</taxon>
        <taxon>Ditrysia</taxon>
        <taxon>Tineoidea</taxon>
        <taxon>Psychidae</taxon>
        <taxon>Oiketicinae</taxon>
        <taxon>Eumeta</taxon>
    </lineage>
</organism>
<name>A0A4C1XPT1_EUMVA</name>